<reference evidence="2" key="1">
    <citation type="journal article" date="2011" name="Proc. Natl. Acad. Sci. U.S.A.">
        <title>Obligate biotrophy features unraveled by the genomic analysis of rust fungi.</title>
        <authorList>
            <person name="Duplessis S."/>
            <person name="Cuomo C.A."/>
            <person name="Lin Y.-C."/>
            <person name="Aerts A."/>
            <person name="Tisserant E."/>
            <person name="Veneault-Fourrey C."/>
            <person name="Joly D.L."/>
            <person name="Hacquard S."/>
            <person name="Amselem J."/>
            <person name="Cantarel B.L."/>
            <person name="Chiu R."/>
            <person name="Coutinho P.M."/>
            <person name="Feau N."/>
            <person name="Field M."/>
            <person name="Frey P."/>
            <person name="Gelhaye E."/>
            <person name="Goldberg J."/>
            <person name="Grabherr M.G."/>
            <person name="Kodira C.D."/>
            <person name="Kohler A."/>
            <person name="Kuees U."/>
            <person name="Lindquist E.A."/>
            <person name="Lucas S.M."/>
            <person name="Mago R."/>
            <person name="Mauceli E."/>
            <person name="Morin E."/>
            <person name="Murat C."/>
            <person name="Pangilinan J.L."/>
            <person name="Park R."/>
            <person name="Pearson M."/>
            <person name="Quesneville H."/>
            <person name="Rouhier N."/>
            <person name="Sakthikumar S."/>
            <person name="Salamov A.A."/>
            <person name="Schmutz J."/>
            <person name="Selles B."/>
            <person name="Shapiro H."/>
            <person name="Tanguay P."/>
            <person name="Tuskan G.A."/>
            <person name="Henrissat B."/>
            <person name="Van de Peer Y."/>
            <person name="Rouze P."/>
            <person name="Ellis J.G."/>
            <person name="Dodds P.N."/>
            <person name="Schein J.E."/>
            <person name="Zhong S."/>
            <person name="Hamelin R.C."/>
            <person name="Grigoriev I.V."/>
            <person name="Szabo L.J."/>
            <person name="Martin F."/>
        </authorList>
    </citation>
    <scope>NUCLEOTIDE SEQUENCE [LARGE SCALE GENOMIC DNA]</scope>
    <source>
        <strain evidence="2">98AG31 / pathotype 3-4-7</strain>
    </source>
</reference>
<dbReference type="GeneID" id="18923041"/>
<dbReference type="EMBL" id="GL883109">
    <property type="protein sequence ID" value="EGG06235.1"/>
    <property type="molecule type" value="Genomic_DNA"/>
</dbReference>
<organism evidence="2">
    <name type="scientific">Melampsora larici-populina (strain 98AG31 / pathotype 3-4-7)</name>
    <name type="common">Poplar leaf rust fungus</name>
    <dbReference type="NCBI Taxonomy" id="747676"/>
    <lineage>
        <taxon>Eukaryota</taxon>
        <taxon>Fungi</taxon>
        <taxon>Dikarya</taxon>
        <taxon>Basidiomycota</taxon>
        <taxon>Pucciniomycotina</taxon>
        <taxon>Pucciniomycetes</taxon>
        <taxon>Pucciniales</taxon>
        <taxon>Melampsoraceae</taxon>
        <taxon>Melampsora</taxon>
    </lineage>
</organism>
<dbReference type="HOGENOM" id="CLU_1482291_0_0_1"/>
<dbReference type="AlphaFoldDB" id="F4RN44"/>
<dbReference type="Proteomes" id="UP000001072">
    <property type="component" value="Unassembled WGS sequence"/>
</dbReference>
<dbReference type="InParanoid" id="F4RN44"/>
<dbReference type="RefSeq" id="XP_007410473.1">
    <property type="nucleotide sequence ID" value="XM_007410411.1"/>
</dbReference>
<proteinExistence type="predicted"/>
<keyword evidence="2" id="KW-1185">Reference proteome</keyword>
<accession>F4RN44</accession>
<evidence type="ECO:0000313" key="1">
    <source>
        <dbReference type="EMBL" id="EGG06235.1"/>
    </source>
</evidence>
<sequence>MSWNVHMLGLLRETAPYSSSTSEFNNSLARDWDRLIEKCQREWEVNVNARSLQAEVLDDQEILEHRMLMWGEEEEELRLPRDEVEVFEADEFGFEVEEPDGGLASLIDTSEARTRLDVGLCMDGYGNQTRNDTTHAYESSSQRCISVTIKTQEALGWKITRLTVKIVTMHEKQMFTASSMEK</sequence>
<gene>
    <name evidence="1" type="ORF">MELLADRAFT_106934</name>
</gene>
<dbReference type="VEuPathDB" id="FungiDB:MELLADRAFT_106934"/>
<dbReference type="KEGG" id="mlr:MELLADRAFT_106934"/>
<protein>
    <submittedName>
        <fullName evidence="1">Uncharacterized protein</fullName>
    </submittedName>
</protein>
<evidence type="ECO:0000313" key="2">
    <source>
        <dbReference type="Proteomes" id="UP000001072"/>
    </source>
</evidence>
<name>F4RN44_MELLP</name>